<evidence type="ECO:0000259" key="8">
    <source>
        <dbReference type="Pfam" id="PF14748"/>
    </source>
</evidence>
<dbReference type="SUPFAM" id="SSF48179">
    <property type="entry name" value="6-phosphogluconate dehydrogenase C-terminal domain-like"/>
    <property type="match status" value="1"/>
</dbReference>
<dbReference type="UniPathway" id="UPA00098">
    <property type="reaction ID" value="UER00361"/>
</dbReference>
<keyword evidence="3 4" id="KW-0560">Oxidoreductase</keyword>
<dbReference type="SUPFAM" id="SSF51735">
    <property type="entry name" value="NAD(P)-binding Rossmann-fold domains"/>
    <property type="match status" value="1"/>
</dbReference>
<dbReference type="GO" id="GO:0005737">
    <property type="term" value="C:cytoplasm"/>
    <property type="evidence" value="ECO:0007669"/>
    <property type="project" value="UniProtKB-SubCell"/>
</dbReference>
<dbReference type="PIRSF" id="PIRSF000193">
    <property type="entry name" value="Pyrrol-5-carb_rd"/>
    <property type="match status" value="1"/>
</dbReference>
<proteinExistence type="inferred from homology"/>
<evidence type="ECO:0000256" key="2">
    <source>
        <dbReference type="ARBA" id="ARBA00022857"/>
    </source>
</evidence>
<dbReference type="GO" id="GO:0004735">
    <property type="term" value="F:pyrroline-5-carboxylate reductase activity"/>
    <property type="evidence" value="ECO:0007669"/>
    <property type="project" value="UniProtKB-UniRule"/>
</dbReference>
<keyword evidence="4" id="KW-0963">Cytoplasm</keyword>
<comment type="catalytic activity">
    <reaction evidence="4">
        <text>L-proline + NAD(+) = (S)-1-pyrroline-5-carboxylate + NADH + 2 H(+)</text>
        <dbReference type="Rhea" id="RHEA:14105"/>
        <dbReference type="ChEBI" id="CHEBI:15378"/>
        <dbReference type="ChEBI" id="CHEBI:17388"/>
        <dbReference type="ChEBI" id="CHEBI:57540"/>
        <dbReference type="ChEBI" id="CHEBI:57945"/>
        <dbReference type="ChEBI" id="CHEBI:60039"/>
        <dbReference type="EC" id="1.5.1.2"/>
    </reaction>
</comment>
<dbReference type="Proteomes" id="UP000320404">
    <property type="component" value="Unassembled WGS sequence"/>
</dbReference>
<dbReference type="NCBIfam" id="TIGR00112">
    <property type="entry name" value="proC"/>
    <property type="match status" value="1"/>
</dbReference>
<feature type="binding site" evidence="6">
    <location>
        <position position="56"/>
    </location>
    <ligand>
        <name>NADPH</name>
        <dbReference type="ChEBI" id="CHEBI:57783"/>
    </ligand>
</feature>
<comment type="function">
    <text evidence="4">Catalyzes the reduction of 1-pyrroline-5-carboxylate (PCA) to L-proline.</text>
</comment>
<reference evidence="9 10" key="1">
    <citation type="submission" date="2019-02" db="EMBL/GenBank/DDBJ databases">
        <title>Prokaryotic population dynamics and viral predation in marine succession experiment using metagenomics: the confinement effect.</title>
        <authorList>
            <person name="Haro-Moreno J.M."/>
            <person name="Rodriguez-Valera F."/>
            <person name="Lopez-Perez M."/>
        </authorList>
    </citation>
    <scope>NUCLEOTIDE SEQUENCE [LARGE SCALE GENOMIC DNA]</scope>
    <source>
        <strain evidence="9">MED-G158</strain>
    </source>
</reference>
<protein>
    <recommendedName>
        <fullName evidence="4 5">Pyrroline-5-carboxylate reductase</fullName>
        <shortName evidence="4">P5C reductase</shortName>
        <shortName evidence="4">P5CR</shortName>
        <ecNumber evidence="4 5">1.5.1.2</ecNumber>
    </recommendedName>
    <alternativeName>
        <fullName evidence="4">PCA reductase</fullName>
    </alternativeName>
</protein>
<accession>A0A520S769</accession>
<evidence type="ECO:0000256" key="6">
    <source>
        <dbReference type="PIRSR" id="PIRSR000193-1"/>
    </source>
</evidence>
<comment type="pathway">
    <text evidence="4">Amino-acid biosynthesis; L-proline biosynthesis; L-proline from L-glutamate 5-semialdehyde: step 1/1.</text>
</comment>
<organism evidence="9 10">
    <name type="scientific">OM182 bacterium</name>
    <dbReference type="NCBI Taxonomy" id="2510334"/>
    <lineage>
        <taxon>Bacteria</taxon>
        <taxon>Pseudomonadati</taxon>
        <taxon>Pseudomonadota</taxon>
        <taxon>Gammaproteobacteria</taxon>
        <taxon>OMG group</taxon>
        <taxon>OM182 clade</taxon>
    </lineage>
</organism>
<dbReference type="InterPro" id="IPR028939">
    <property type="entry name" value="P5C_Rdtase_cat_N"/>
</dbReference>
<comment type="subcellular location">
    <subcellularLocation>
        <location evidence="4">Cytoplasm</location>
    </subcellularLocation>
</comment>
<feature type="binding site" evidence="6">
    <location>
        <begin position="9"/>
        <end position="14"/>
    </location>
    <ligand>
        <name>NADP(+)</name>
        <dbReference type="ChEBI" id="CHEBI:58349"/>
    </ligand>
</feature>
<evidence type="ECO:0000259" key="7">
    <source>
        <dbReference type="Pfam" id="PF03807"/>
    </source>
</evidence>
<sequence length="268" mass="28116">MNNPSIGFIGAGNMASSLIKGLLAKGFGRDSIAASDIDTEKLQQLQRDSGIRIASNQELTDSADVLVLAVKPQILKAVCEGFSLGTNRPLVVSVAAGVTLDNLAAWLGNDVAIVRSMPNTPALIGKGATGLYANAHASEQHREIATELMNAVGLSVWVDSESEIDAVTAVSGSGPAYYFLFMEAMQEAALELGLAPEVARTLCQQTAIGACELANNSADDVAELRRKVTSPGGTTEQAILTFESGGLRQLVKESLLAARDRSEELAKE</sequence>
<evidence type="ECO:0000256" key="3">
    <source>
        <dbReference type="ARBA" id="ARBA00023002"/>
    </source>
</evidence>
<keyword evidence="4" id="KW-0641">Proline biosynthesis</keyword>
<dbReference type="InterPro" id="IPR008927">
    <property type="entry name" value="6-PGluconate_DH-like_C_sf"/>
</dbReference>
<dbReference type="PANTHER" id="PTHR11645:SF0">
    <property type="entry name" value="PYRROLINE-5-CARBOXYLATE REDUCTASE 3"/>
    <property type="match status" value="1"/>
</dbReference>
<comment type="catalytic activity">
    <reaction evidence="4">
        <text>L-proline + NADP(+) = (S)-1-pyrroline-5-carboxylate + NADPH + 2 H(+)</text>
        <dbReference type="Rhea" id="RHEA:14109"/>
        <dbReference type="ChEBI" id="CHEBI:15378"/>
        <dbReference type="ChEBI" id="CHEBI:17388"/>
        <dbReference type="ChEBI" id="CHEBI:57783"/>
        <dbReference type="ChEBI" id="CHEBI:58349"/>
        <dbReference type="ChEBI" id="CHEBI:60039"/>
        <dbReference type="EC" id="1.5.1.2"/>
    </reaction>
</comment>
<dbReference type="Pfam" id="PF14748">
    <property type="entry name" value="P5CR_dimer"/>
    <property type="match status" value="1"/>
</dbReference>
<feature type="domain" description="Pyrroline-5-carboxylate reductase dimerisation" evidence="8">
    <location>
        <begin position="161"/>
        <end position="265"/>
    </location>
</feature>
<keyword evidence="4" id="KW-0028">Amino-acid biosynthesis</keyword>
<dbReference type="GO" id="GO:0055129">
    <property type="term" value="P:L-proline biosynthetic process"/>
    <property type="evidence" value="ECO:0007669"/>
    <property type="project" value="UniProtKB-UniRule"/>
</dbReference>
<dbReference type="PANTHER" id="PTHR11645">
    <property type="entry name" value="PYRROLINE-5-CARBOXYLATE REDUCTASE"/>
    <property type="match status" value="1"/>
</dbReference>
<name>A0A520S769_9GAMM</name>
<dbReference type="InterPro" id="IPR029036">
    <property type="entry name" value="P5CR_dimer"/>
</dbReference>
<dbReference type="EMBL" id="SHAH01000001">
    <property type="protein sequence ID" value="RZO78301.1"/>
    <property type="molecule type" value="Genomic_DNA"/>
</dbReference>
<dbReference type="Gene3D" id="1.10.3730.10">
    <property type="entry name" value="ProC C-terminal domain-like"/>
    <property type="match status" value="1"/>
</dbReference>
<dbReference type="InterPro" id="IPR000304">
    <property type="entry name" value="Pyrroline-COOH_reductase"/>
</dbReference>
<dbReference type="Gene3D" id="3.40.50.720">
    <property type="entry name" value="NAD(P)-binding Rossmann-like Domain"/>
    <property type="match status" value="1"/>
</dbReference>
<feature type="binding site" evidence="6">
    <location>
        <begin position="69"/>
        <end position="72"/>
    </location>
    <ligand>
        <name>NADP(+)</name>
        <dbReference type="ChEBI" id="CHEBI:58349"/>
    </ligand>
</feature>
<evidence type="ECO:0000256" key="1">
    <source>
        <dbReference type="ARBA" id="ARBA00005525"/>
    </source>
</evidence>
<comment type="similarity">
    <text evidence="1 4">Belongs to the pyrroline-5-carboxylate reductase family.</text>
</comment>
<evidence type="ECO:0000313" key="9">
    <source>
        <dbReference type="EMBL" id="RZO78301.1"/>
    </source>
</evidence>
<evidence type="ECO:0000256" key="5">
    <source>
        <dbReference type="NCBIfam" id="TIGR00112"/>
    </source>
</evidence>
<dbReference type="EC" id="1.5.1.2" evidence="4 5"/>
<gene>
    <name evidence="4" type="primary">proC</name>
    <name evidence="9" type="ORF">EVA69_00050</name>
</gene>
<evidence type="ECO:0000313" key="10">
    <source>
        <dbReference type="Proteomes" id="UP000320404"/>
    </source>
</evidence>
<dbReference type="Pfam" id="PF03807">
    <property type="entry name" value="F420_oxidored"/>
    <property type="match status" value="1"/>
</dbReference>
<dbReference type="FunFam" id="1.10.3730.10:FF:000001">
    <property type="entry name" value="Pyrroline-5-carboxylate reductase"/>
    <property type="match status" value="1"/>
</dbReference>
<dbReference type="HAMAP" id="MF_01925">
    <property type="entry name" value="P5C_reductase"/>
    <property type="match status" value="1"/>
</dbReference>
<dbReference type="AlphaFoldDB" id="A0A520S769"/>
<evidence type="ECO:0000256" key="4">
    <source>
        <dbReference type="HAMAP-Rule" id="MF_01925"/>
    </source>
</evidence>
<comment type="caution">
    <text evidence="9">The sequence shown here is derived from an EMBL/GenBank/DDBJ whole genome shotgun (WGS) entry which is preliminary data.</text>
</comment>
<feature type="domain" description="Pyrroline-5-carboxylate reductase catalytic N-terminal" evidence="7">
    <location>
        <begin position="6"/>
        <end position="97"/>
    </location>
</feature>
<dbReference type="InterPro" id="IPR036291">
    <property type="entry name" value="NAD(P)-bd_dom_sf"/>
</dbReference>
<keyword evidence="2 4" id="KW-0521">NADP</keyword>